<dbReference type="InterPro" id="IPR029320">
    <property type="entry name" value="Acyl-CoA_ox_N"/>
</dbReference>
<evidence type="ECO:0000313" key="17">
    <source>
        <dbReference type="EMBL" id="KAF5338285.1"/>
    </source>
</evidence>
<feature type="active site" description="Proton acceptor" evidence="11">
    <location>
        <position position="437"/>
    </location>
</feature>
<dbReference type="Pfam" id="PF14749">
    <property type="entry name" value="Acyl-CoA_ox_N"/>
    <property type="match status" value="1"/>
</dbReference>
<dbReference type="PANTHER" id="PTHR10909">
    <property type="entry name" value="ELECTRON TRANSPORT OXIDOREDUCTASE"/>
    <property type="match status" value="1"/>
</dbReference>
<dbReference type="InterPro" id="IPR055060">
    <property type="entry name" value="ACOX_C_alpha1"/>
</dbReference>
<dbReference type="Gene3D" id="2.40.110.10">
    <property type="entry name" value="Butyryl-CoA Dehydrogenase, subunit A, domain 2"/>
    <property type="match status" value="1"/>
</dbReference>
<feature type="compositionally biased region" description="Low complexity" evidence="13">
    <location>
        <begin position="497"/>
        <end position="511"/>
    </location>
</feature>
<evidence type="ECO:0000256" key="9">
    <source>
        <dbReference type="ARBA" id="ARBA00023140"/>
    </source>
</evidence>
<dbReference type="InterPro" id="IPR012258">
    <property type="entry name" value="Acyl-CoA_oxidase"/>
</dbReference>
<evidence type="ECO:0000256" key="2">
    <source>
        <dbReference type="ARBA" id="ARBA00004275"/>
    </source>
</evidence>
<dbReference type="Pfam" id="PF01756">
    <property type="entry name" value="ACOX"/>
    <property type="match status" value="1"/>
</dbReference>
<feature type="binding site" evidence="12">
    <location>
        <position position="162"/>
    </location>
    <ligand>
        <name>FAD</name>
        <dbReference type="ChEBI" id="CHEBI:57692"/>
    </ligand>
</feature>
<dbReference type="SUPFAM" id="SSF47203">
    <property type="entry name" value="Acyl-CoA dehydrogenase C-terminal domain-like"/>
    <property type="match status" value="2"/>
</dbReference>
<keyword evidence="5 10" id="KW-0274">FAD</keyword>
<evidence type="ECO:0000313" key="18">
    <source>
        <dbReference type="Proteomes" id="UP000518752"/>
    </source>
</evidence>
<dbReference type="GO" id="GO:0033540">
    <property type="term" value="P:fatty acid beta-oxidation using acyl-CoA oxidase"/>
    <property type="evidence" value="ECO:0007669"/>
    <property type="project" value="TreeGrafter"/>
</dbReference>
<evidence type="ECO:0000256" key="4">
    <source>
        <dbReference type="ARBA" id="ARBA00022630"/>
    </source>
</evidence>
<name>A0A8H5CAR6_9AGAR</name>
<keyword evidence="8" id="KW-0443">Lipid metabolism</keyword>
<dbReference type="Pfam" id="PF22924">
    <property type="entry name" value="ACOX_C_alpha1"/>
    <property type="match status" value="1"/>
</dbReference>
<evidence type="ECO:0000256" key="11">
    <source>
        <dbReference type="PIRSR" id="PIRSR000168-1"/>
    </source>
</evidence>
<dbReference type="OrthoDB" id="538336at2759"/>
<reference evidence="17 18" key="1">
    <citation type="journal article" date="2020" name="ISME J.">
        <title>Uncovering the hidden diversity of litter-decomposition mechanisms in mushroom-forming fungi.</title>
        <authorList>
            <person name="Floudas D."/>
            <person name="Bentzer J."/>
            <person name="Ahren D."/>
            <person name="Johansson T."/>
            <person name="Persson P."/>
            <person name="Tunlid A."/>
        </authorList>
    </citation>
    <scope>NUCLEOTIDE SEQUENCE [LARGE SCALE GENOMIC DNA]</scope>
    <source>
        <strain evidence="17 18">CBS 406.79</strain>
    </source>
</reference>
<gene>
    <name evidence="17" type="ORF">D9757_014912</name>
</gene>
<dbReference type="PANTHER" id="PTHR10909:SF250">
    <property type="entry name" value="PEROXISOMAL ACYL-COENZYME A OXIDASE 1"/>
    <property type="match status" value="1"/>
</dbReference>
<dbReference type="SUPFAM" id="SSF56645">
    <property type="entry name" value="Acyl-CoA dehydrogenase NM domain-like"/>
    <property type="match status" value="1"/>
</dbReference>
<dbReference type="PIRSF" id="PIRSF000168">
    <property type="entry name" value="Acyl-CoA_oxidase"/>
    <property type="match status" value="1"/>
</dbReference>
<accession>A0A8H5CAR6</accession>
<proteinExistence type="inferred from homology"/>
<keyword evidence="18" id="KW-1185">Reference proteome</keyword>
<evidence type="ECO:0000256" key="3">
    <source>
        <dbReference type="ARBA" id="ARBA00006288"/>
    </source>
</evidence>
<evidence type="ECO:0000256" key="5">
    <source>
        <dbReference type="ARBA" id="ARBA00022827"/>
    </source>
</evidence>
<dbReference type="InterPro" id="IPR037069">
    <property type="entry name" value="AcylCoA_DH/ox_N_sf"/>
</dbReference>
<evidence type="ECO:0000256" key="10">
    <source>
        <dbReference type="PIRNR" id="PIRNR000168"/>
    </source>
</evidence>
<protein>
    <recommendedName>
        <fullName evidence="10">Acyl-coenzyme A oxidase</fullName>
    </recommendedName>
</protein>
<dbReference type="InterPro" id="IPR002655">
    <property type="entry name" value="Acyl-CoA_oxidase_C"/>
</dbReference>
<comment type="caution">
    <text evidence="17">The sequence shown here is derived from an EMBL/GenBank/DDBJ whole genome shotgun (WGS) entry which is preliminary data.</text>
</comment>
<dbReference type="Gene3D" id="1.10.540.10">
    <property type="entry name" value="Acyl-CoA dehydrogenase/oxidase, N-terminal domain"/>
    <property type="match status" value="1"/>
</dbReference>
<keyword evidence="9" id="KW-0576">Peroxisome</keyword>
<feature type="domain" description="Acyl-CoA oxidase C-terminal" evidence="14">
    <location>
        <begin position="514"/>
        <end position="688"/>
    </location>
</feature>
<comment type="similarity">
    <text evidence="3 10">Belongs to the acyl-CoA oxidase family.</text>
</comment>
<feature type="binding site" evidence="12">
    <location>
        <position position="123"/>
    </location>
    <ligand>
        <name>FAD</name>
        <dbReference type="ChEBI" id="CHEBI:57692"/>
    </ligand>
</feature>
<dbReference type="GO" id="GO:0005777">
    <property type="term" value="C:peroxisome"/>
    <property type="evidence" value="ECO:0007669"/>
    <property type="project" value="UniProtKB-SubCell"/>
</dbReference>
<dbReference type="GO" id="GO:0005504">
    <property type="term" value="F:fatty acid binding"/>
    <property type="evidence" value="ECO:0007669"/>
    <property type="project" value="TreeGrafter"/>
</dbReference>
<evidence type="ECO:0000256" key="6">
    <source>
        <dbReference type="ARBA" id="ARBA00022832"/>
    </source>
</evidence>
<dbReference type="GO" id="GO:0055088">
    <property type="term" value="P:lipid homeostasis"/>
    <property type="evidence" value="ECO:0007669"/>
    <property type="project" value="TreeGrafter"/>
</dbReference>
<dbReference type="InterPro" id="IPR036250">
    <property type="entry name" value="AcylCo_DH-like_C"/>
</dbReference>
<evidence type="ECO:0000259" key="14">
    <source>
        <dbReference type="Pfam" id="PF01756"/>
    </source>
</evidence>
<dbReference type="FunFam" id="2.40.110.10:FF:000003">
    <property type="entry name" value="Acyl-coenzyme A oxidase"/>
    <property type="match status" value="1"/>
</dbReference>
<organism evidence="17 18">
    <name type="scientific">Collybiopsis confluens</name>
    <dbReference type="NCBI Taxonomy" id="2823264"/>
    <lineage>
        <taxon>Eukaryota</taxon>
        <taxon>Fungi</taxon>
        <taxon>Dikarya</taxon>
        <taxon>Basidiomycota</taxon>
        <taxon>Agaricomycotina</taxon>
        <taxon>Agaricomycetes</taxon>
        <taxon>Agaricomycetidae</taxon>
        <taxon>Agaricales</taxon>
        <taxon>Marasmiineae</taxon>
        <taxon>Omphalotaceae</taxon>
        <taxon>Collybiopsis</taxon>
    </lineage>
</organism>
<keyword evidence="6" id="KW-0276">Fatty acid metabolism</keyword>
<comment type="cofactor">
    <cofactor evidence="1">
        <name>FAD</name>
        <dbReference type="ChEBI" id="CHEBI:57692"/>
    </cofactor>
</comment>
<feature type="domain" description="Acyl-CoA oxidase C-alpha1" evidence="16">
    <location>
        <begin position="305"/>
        <end position="451"/>
    </location>
</feature>
<evidence type="ECO:0000256" key="7">
    <source>
        <dbReference type="ARBA" id="ARBA00023002"/>
    </source>
</evidence>
<dbReference type="Gene3D" id="1.20.140.10">
    <property type="entry name" value="Butyryl-CoA Dehydrogenase, subunit A, domain 3"/>
    <property type="match status" value="2"/>
</dbReference>
<feature type="region of interest" description="Disordered" evidence="13">
    <location>
        <begin position="493"/>
        <end position="513"/>
    </location>
</feature>
<comment type="subcellular location">
    <subcellularLocation>
        <location evidence="2">Peroxisome</location>
    </subcellularLocation>
</comment>
<evidence type="ECO:0000256" key="13">
    <source>
        <dbReference type="SAM" id="MobiDB-lite"/>
    </source>
</evidence>
<feature type="domain" description="Acyl-coenzyme A oxidase N-terminal" evidence="15">
    <location>
        <begin position="4"/>
        <end position="102"/>
    </location>
</feature>
<keyword evidence="4 10" id="KW-0285">Flavoprotein</keyword>
<dbReference type="GO" id="GO:0071949">
    <property type="term" value="F:FAD binding"/>
    <property type="evidence" value="ECO:0007669"/>
    <property type="project" value="InterPro"/>
</dbReference>
<dbReference type="Proteomes" id="UP000518752">
    <property type="component" value="Unassembled WGS sequence"/>
</dbReference>
<keyword evidence="7" id="KW-0560">Oxidoreductase</keyword>
<dbReference type="InterPro" id="IPR009100">
    <property type="entry name" value="AcylCoA_DH/oxidase_NM_dom_sf"/>
</dbReference>
<evidence type="ECO:0000259" key="16">
    <source>
        <dbReference type="Pfam" id="PF22924"/>
    </source>
</evidence>
<dbReference type="AlphaFoldDB" id="A0A8H5CAR6"/>
<dbReference type="GO" id="GO:0003997">
    <property type="term" value="F:acyl-CoA oxidase activity"/>
    <property type="evidence" value="ECO:0007669"/>
    <property type="project" value="InterPro"/>
</dbReference>
<dbReference type="EMBL" id="JAACJN010000578">
    <property type="protein sequence ID" value="KAF5338285.1"/>
    <property type="molecule type" value="Genomic_DNA"/>
</dbReference>
<evidence type="ECO:0000256" key="12">
    <source>
        <dbReference type="PIRSR" id="PIRSR000168-2"/>
    </source>
</evidence>
<dbReference type="InterPro" id="IPR046373">
    <property type="entry name" value="Acyl-CoA_Oxase/DH_mid-dom_sf"/>
</dbReference>
<evidence type="ECO:0000259" key="15">
    <source>
        <dbReference type="Pfam" id="PF14749"/>
    </source>
</evidence>
<sequence length="700" mass="77217">MAHRELTSDVSDGKDEWERKERLVQVMSKDPAFDKRGREWMTRTEKYSRGLRMINRMYDLENTLGWNRQDTTVATGLLDESLPISLHVTAFEPVFLLQASPELLDRYAALTATRGIFGCYLQTELGHGSNVASLETTATYIPGTKEFDIHSPTLSSSKWWIGALGKTATHGVVQAKLILPGGEDMGPHLFFVQLRSLETHKLLPGITAGDIGPKAFDGTPANDNGFARFNHVRIPKEHMLSKFAQVTDDGKYVKPPHAKISYGGVGVYVFILPTSDLTSPLFCRRRCCISVHRWLPPLGGSQQETNKQYNTAAVIAIRYATVRRQGTKGHDGLEKQVISYPSLHTRLLPILSRAYVYIGMGRALSRSFQTMAQRLSTGDASLLAELHAVTSGLKVLCTTSSVQDLENARRSMGGHGYGAFSGIGKVYADMVPSVTYEGENFVLDQQAVRAALKAFKNLFGDDGKSRPSSSTLQNLPPSTYYLRLLIDSKEPPVLHDASNNSHPPASSSSSSWNDPETLILLLEWRAALLVHEMAQTVEDPDATIYQRVSKGTTEAFVARRVGEMISGLRANSELKKQDVGVLGRLYLLFLQTTVESALSDLLSFSLLRIQNPSRIGASRDPTRGLRMAIAKNCLALLPEAIGLTDALGFSDWELDSALGVYDGRVYQALWDRAQLEPLNAKEVPDAYEVGHLDSLLFARS</sequence>
<evidence type="ECO:0000256" key="8">
    <source>
        <dbReference type="ARBA" id="ARBA00023098"/>
    </source>
</evidence>
<evidence type="ECO:0000256" key="1">
    <source>
        <dbReference type="ARBA" id="ARBA00001974"/>
    </source>
</evidence>